<feature type="transmembrane region" description="Helical" evidence="7">
    <location>
        <begin position="292"/>
        <end position="314"/>
    </location>
</feature>
<keyword evidence="6 7" id="KW-0472">Membrane</keyword>
<dbReference type="SUPFAM" id="SSF161098">
    <property type="entry name" value="MetI-like"/>
    <property type="match status" value="1"/>
</dbReference>
<feature type="domain" description="ABC transmembrane type-1" evidence="8">
    <location>
        <begin position="104"/>
        <end position="311"/>
    </location>
</feature>
<evidence type="ECO:0000256" key="4">
    <source>
        <dbReference type="ARBA" id="ARBA00022692"/>
    </source>
</evidence>
<dbReference type="Gene3D" id="1.10.3720.10">
    <property type="entry name" value="MetI-like"/>
    <property type="match status" value="1"/>
</dbReference>
<evidence type="ECO:0000256" key="2">
    <source>
        <dbReference type="ARBA" id="ARBA00022448"/>
    </source>
</evidence>
<evidence type="ECO:0000313" key="10">
    <source>
        <dbReference type="Proteomes" id="UP001200089"/>
    </source>
</evidence>
<dbReference type="PANTHER" id="PTHR43163">
    <property type="entry name" value="DIPEPTIDE TRANSPORT SYSTEM PERMEASE PROTEIN DPPB-RELATED"/>
    <property type="match status" value="1"/>
</dbReference>
<feature type="transmembrane region" description="Helical" evidence="7">
    <location>
        <begin position="103"/>
        <end position="128"/>
    </location>
</feature>
<dbReference type="InterPro" id="IPR045621">
    <property type="entry name" value="BPD_transp_1_N"/>
</dbReference>
<name>A0AAW5CPJ1_9FIRM</name>
<dbReference type="AlphaFoldDB" id="A0AAW5CPJ1"/>
<evidence type="ECO:0000313" key="9">
    <source>
        <dbReference type="EMBL" id="MCG5033534.1"/>
    </source>
</evidence>
<evidence type="ECO:0000256" key="5">
    <source>
        <dbReference type="ARBA" id="ARBA00022989"/>
    </source>
</evidence>
<dbReference type="Pfam" id="PF19300">
    <property type="entry name" value="BPD_transp_1_N"/>
    <property type="match status" value="1"/>
</dbReference>
<protein>
    <submittedName>
        <fullName evidence="9">ABC transporter permease</fullName>
    </submittedName>
</protein>
<comment type="caution">
    <text evidence="9">The sequence shown here is derived from an EMBL/GenBank/DDBJ whole genome shotgun (WGS) entry which is preliminary data.</text>
</comment>
<keyword evidence="2 7" id="KW-0813">Transport</keyword>
<evidence type="ECO:0000256" key="3">
    <source>
        <dbReference type="ARBA" id="ARBA00022475"/>
    </source>
</evidence>
<accession>A0AAW5CPJ1</accession>
<dbReference type="GO" id="GO:0005886">
    <property type="term" value="C:plasma membrane"/>
    <property type="evidence" value="ECO:0007669"/>
    <property type="project" value="UniProtKB-SubCell"/>
</dbReference>
<feature type="transmembrane region" description="Helical" evidence="7">
    <location>
        <begin position="242"/>
        <end position="262"/>
    </location>
</feature>
<keyword evidence="4 7" id="KW-0812">Transmembrane</keyword>
<evidence type="ECO:0000256" key="6">
    <source>
        <dbReference type="ARBA" id="ARBA00023136"/>
    </source>
</evidence>
<dbReference type="Proteomes" id="UP001200089">
    <property type="component" value="Unassembled WGS sequence"/>
</dbReference>
<proteinExistence type="inferred from homology"/>
<evidence type="ECO:0000256" key="7">
    <source>
        <dbReference type="RuleBase" id="RU363032"/>
    </source>
</evidence>
<feature type="transmembrane region" description="Helical" evidence="7">
    <location>
        <begin position="191"/>
        <end position="211"/>
    </location>
</feature>
<evidence type="ECO:0000256" key="1">
    <source>
        <dbReference type="ARBA" id="ARBA00004651"/>
    </source>
</evidence>
<dbReference type="PANTHER" id="PTHR43163:SF6">
    <property type="entry name" value="DIPEPTIDE TRANSPORT SYSTEM PERMEASE PROTEIN DPPB-RELATED"/>
    <property type="match status" value="1"/>
</dbReference>
<feature type="transmembrane region" description="Helical" evidence="7">
    <location>
        <begin position="149"/>
        <end position="171"/>
    </location>
</feature>
<dbReference type="InterPro" id="IPR035906">
    <property type="entry name" value="MetI-like_sf"/>
</dbReference>
<dbReference type="RefSeq" id="WP_237971987.1">
    <property type="nucleotide sequence ID" value="NZ_JAKNDE010000008.1"/>
</dbReference>
<feature type="transmembrane region" description="Helical" evidence="7">
    <location>
        <begin position="12"/>
        <end position="33"/>
    </location>
</feature>
<dbReference type="PROSITE" id="PS50928">
    <property type="entry name" value="ABC_TM1"/>
    <property type="match status" value="1"/>
</dbReference>
<comment type="similarity">
    <text evidence="7">Belongs to the binding-protein-dependent transport system permease family.</text>
</comment>
<dbReference type="EMBL" id="JAKNDE010000008">
    <property type="protein sequence ID" value="MCG5033534.1"/>
    <property type="molecule type" value="Genomic_DNA"/>
</dbReference>
<dbReference type="Pfam" id="PF00528">
    <property type="entry name" value="BPD_transp_1"/>
    <property type="match status" value="1"/>
</dbReference>
<dbReference type="CDD" id="cd06261">
    <property type="entry name" value="TM_PBP2"/>
    <property type="match status" value="1"/>
</dbReference>
<dbReference type="GO" id="GO:0055085">
    <property type="term" value="P:transmembrane transport"/>
    <property type="evidence" value="ECO:0007669"/>
    <property type="project" value="InterPro"/>
</dbReference>
<sequence length="330" mass="37388">MNKENKLVIRILKRILLLAVVMFLLSVVVFWLARLAPGDPLQSFYGDSLEMMTSDEVAAARTRLGLDQGIGVQYVRWFTNVVHGDFGLSLKYRQPVMNVIKPLIGNTLMLGGIAYIVIFILAVLIAIFCTLHEDQWIDRLICKIGTAAYYVPAFWLGVVLILIFSVNFGWFPSSGAYDVGMADSIGNRMKHMILPLVVMIFSHLWYYAYMIRNKFLDEVRKDYVLLARSKGFSKRKILWKHCLRNVMPTIVSIMAVSVPHVTGGTVTVEAVFNYAGIGNLAVESAKYHDYNLLMIDVLITGFIVFLSSFVAQTVNEEIDPRMKDSEVRVW</sequence>
<reference evidence="9" key="1">
    <citation type="submission" date="2022-01" db="EMBL/GenBank/DDBJ databases">
        <title>Collection of gut derived symbiotic bacterial strains cultured from healthy donors.</title>
        <authorList>
            <person name="Lin H."/>
            <person name="Kohout C."/>
            <person name="Waligurski E."/>
            <person name="Pamer E.G."/>
        </authorList>
    </citation>
    <scope>NUCLEOTIDE SEQUENCE</scope>
    <source>
        <strain evidence="9">DFI.1.11</strain>
    </source>
</reference>
<evidence type="ECO:0000259" key="8">
    <source>
        <dbReference type="PROSITE" id="PS50928"/>
    </source>
</evidence>
<gene>
    <name evidence="9" type="ORF">L0P48_07900</name>
</gene>
<keyword evidence="5 7" id="KW-1133">Transmembrane helix</keyword>
<dbReference type="InterPro" id="IPR000515">
    <property type="entry name" value="MetI-like"/>
</dbReference>
<organism evidence="9 10">
    <name type="scientific">Blautia massiliensis</name>
    <name type="common">ex Durand et al. 2017</name>
    <dbReference type="NCBI Taxonomy" id="1737424"/>
    <lineage>
        <taxon>Bacteria</taxon>
        <taxon>Bacillati</taxon>
        <taxon>Bacillota</taxon>
        <taxon>Clostridia</taxon>
        <taxon>Lachnospirales</taxon>
        <taxon>Lachnospiraceae</taxon>
        <taxon>Blautia</taxon>
    </lineage>
</organism>
<keyword evidence="3" id="KW-1003">Cell membrane</keyword>
<comment type="subcellular location">
    <subcellularLocation>
        <location evidence="1 7">Cell membrane</location>
        <topology evidence="1 7">Multi-pass membrane protein</topology>
    </subcellularLocation>
</comment>